<dbReference type="InterPro" id="IPR009057">
    <property type="entry name" value="Homeodomain-like_sf"/>
</dbReference>
<dbReference type="InterPro" id="IPR002078">
    <property type="entry name" value="Sigma_54_int"/>
</dbReference>
<dbReference type="PANTHER" id="PTHR32071">
    <property type="entry name" value="TRANSCRIPTIONAL REGULATORY PROTEIN"/>
    <property type="match status" value="1"/>
</dbReference>
<accession>A0A0M4DFD5</accession>
<keyword evidence="4" id="KW-0805">Transcription regulation</keyword>
<evidence type="ECO:0000313" key="11">
    <source>
        <dbReference type="Proteomes" id="UP000057158"/>
    </source>
</evidence>
<dbReference type="KEGG" id="des:DSOUD_0412"/>
<dbReference type="Pfam" id="PF13426">
    <property type="entry name" value="PAS_9"/>
    <property type="match status" value="1"/>
</dbReference>
<evidence type="ECO:0000256" key="4">
    <source>
        <dbReference type="ARBA" id="ARBA00023015"/>
    </source>
</evidence>
<dbReference type="GO" id="GO:0003677">
    <property type="term" value="F:DNA binding"/>
    <property type="evidence" value="ECO:0007669"/>
    <property type="project" value="UniProtKB-KW"/>
</dbReference>
<evidence type="ECO:0000256" key="3">
    <source>
        <dbReference type="ARBA" id="ARBA00022840"/>
    </source>
</evidence>
<sequence>MDKELLEIVFDNLYNGIYLVDGQGVTIAVNRTFEEMSGFTNAELAGKSLYDLVGPDNYFTGSASLLVLERKSPVTATYSTKTGRKLLVKGRPIFDDRGKIRLIVNTIWDLTVVQYSQKIDADTARSQFLSEEDIITCSERMNEVIDLALQVAITDSTILLSGESGVGKSLLAKLIHRSSERKGKPLIQVNCAAIPESLIESELFGYEAGAFTGADRRGKPGFFELADGGTVFLDEISELPIHIQSKLLWVLQDRSFFKVGGREATTVDVRIIAASNKDLAKLVATGGFREDLYYRLNVVPIPLPPLRERREDIPVLIRYFLGKFNRKHRCYKEFSPALVRQLAAGQWPGNIRELENAVERLVVTSRSDRIEPTRAFGLASDPLLHPGQTLKEMVAGYEAEILLKAQQEYGTTRNIAAALGISQATASRKLQQALEDKERSAKAEK</sequence>
<dbReference type="PROSITE" id="PS00676">
    <property type="entry name" value="SIGMA54_INTERACT_2"/>
    <property type="match status" value="1"/>
</dbReference>
<dbReference type="SUPFAM" id="SSF52540">
    <property type="entry name" value="P-loop containing nucleoside triphosphate hydrolases"/>
    <property type="match status" value="1"/>
</dbReference>
<dbReference type="Proteomes" id="UP000057158">
    <property type="component" value="Chromosome"/>
</dbReference>
<dbReference type="PROSITE" id="PS50045">
    <property type="entry name" value="SIGMA54_INTERACT_4"/>
    <property type="match status" value="1"/>
</dbReference>
<feature type="domain" description="PAS" evidence="9">
    <location>
        <begin position="2"/>
        <end position="57"/>
    </location>
</feature>
<evidence type="ECO:0000313" key="10">
    <source>
        <dbReference type="EMBL" id="ALC15207.1"/>
    </source>
</evidence>
<evidence type="ECO:0000256" key="7">
    <source>
        <dbReference type="ARBA" id="ARBA00029500"/>
    </source>
</evidence>
<dbReference type="OrthoDB" id="9814761at2"/>
<dbReference type="InterPro" id="IPR035965">
    <property type="entry name" value="PAS-like_dom_sf"/>
</dbReference>
<dbReference type="STRING" id="1603606.DSOUD_0412"/>
<dbReference type="NCBIfam" id="TIGR00229">
    <property type="entry name" value="sensory_box"/>
    <property type="match status" value="1"/>
</dbReference>
<dbReference type="PATRIC" id="fig|1603606.3.peg.447"/>
<keyword evidence="6" id="KW-0804">Transcription</keyword>
<dbReference type="FunFam" id="3.40.50.300:FF:000006">
    <property type="entry name" value="DNA-binding transcriptional regulator NtrC"/>
    <property type="match status" value="1"/>
</dbReference>
<evidence type="ECO:0000256" key="1">
    <source>
        <dbReference type="ARBA" id="ARBA00022741"/>
    </source>
</evidence>
<dbReference type="EMBL" id="CP010802">
    <property type="protein sequence ID" value="ALC15207.1"/>
    <property type="molecule type" value="Genomic_DNA"/>
</dbReference>
<dbReference type="Gene3D" id="1.10.8.60">
    <property type="match status" value="1"/>
</dbReference>
<dbReference type="AlphaFoldDB" id="A0A0M4DFD5"/>
<evidence type="ECO:0000256" key="2">
    <source>
        <dbReference type="ARBA" id="ARBA00022797"/>
    </source>
</evidence>
<dbReference type="InterPro" id="IPR025662">
    <property type="entry name" value="Sigma_54_int_dom_ATP-bd_1"/>
</dbReference>
<dbReference type="Gene3D" id="3.30.450.20">
    <property type="entry name" value="PAS domain"/>
    <property type="match status" value="1"/>
</dbReference>
<organism evidence="10 11">
    <name type="scientific">Desulfuromonas soudanensis</name>
    <dbReference type="NCBI Taxonomy" id="1603606"/>
    <lineage>
        <taxon>Bacteria</taxon>
        <taxon>Pseudomonadati</taxon>
        <taxon>Thermodesulfobacteriota</taxon>
        <taxon>Desulfuromonadia</taxon>
        <taxon>Desulfuromonadales</taxon>
        <taxon>Desulfuromonadaceae</taxon>
        <taxon>Desulfuromonas</taxon>
    </lineage>
</organism>
<dbReference type="RefSeq" id="WP_053549434.1">
    <property type="nucleotide sequence ID" value="NZ_CP010802.1"/>
</dbReference>
<dbReference type="SUPFAM" id="SSF55785">
    <property type="entry name" value="PYP-like sensor domain (PAS domain)"/>
    <property type="match status" value="1"/>
</dbReference>
<reference evidence="10 11" key="1">
    <citation type="submission" date="2015-07" db="EMBL/GenBank/DDBJ databases">
        <title>Isolation and Genomic Characterization of a Novel Halophilic Metal-Reducing Deltaproteobacterium from the Deep Subsurface.</title>
        <authorList>
            <person name="Badalamenti J.P."/>
            <person name="Summers Z.M."/>
            <person name="Gralnick J.A."/>
            <person name="Bond D.R."/>
        </authorList>
    </citation>
    <scope>NUCLEOTIDE SEQUENCE [LARGE SCALE GENOMIC DNA]</scope>
    <source>
        <strain evidence="10 11">WTL</strain>
    </source>
</reference>
<dbReference type="Pfam" id="PF18024">
    <property type="entry name" value="HTH_50"/>
    <property type="match status" value="1"/>
</dbReference>
<dbReference type="GO" id="GO:0006355">
    <property type="term" value="P:regulation of DNA-templated transcription"/>
    <property type="evidence" value="ECO:0007669"/>
    <property type="project" value="InterPro"/>
</dbReference>
<protein>
    <recommendedName>
        <fullName evidence="7">HTH-type transcriptional regulatory protein TyrR</fullName>
    </recommendedName>
</protein>
<dbReference type="SUPFAM" id="SSF46689">
    <property type="entry name" value="Homeodomain-like"/>
    <property type="match status" value="1"/>
</dbReference>
<dbReference type="InterPro" id="IPR003593">
    <property type="entry name" value="AAA+_ATPase"/>
</dbReference>
<dbReference type="InterPro" id="IPR000014">
    <property type="entry name" value="PAS"/>
</dbReference>
<keyword evidence="1" id="KW-0547">Nucleotide-binding</keyword>
<dbReference type="Gene3D" id="1.10.10.60">
    <property type="entry name" value="Homeodomain-like"/>
    <property type="match status" value="1"/>
</dbReference>
<evidence type="ECO:0000256" key="5">
    <source>
        <dbReference type="ARBA" id="ARBA00023125"/>
    </source>
</evidence>
<dbReference type="CDD" id="cd00009">
    <property type="entry name" value="AAA"/>
    <property type="match status" value="1"/>
</dbReference>
<name>A0A0M4DFD5_9BACT</name>
<dbReference type="PROSITE" id="PS50112">
    <property type="entry name" value="PAS"/>
    <property type="match status" value="1"/>
</dbReference>
<dbReference type="CDD" id="cd00130">
    <property type="entry name" value="PAS"/>
    <property type="match status" value="1"/>
</dbReference>
<keyword evidence="11" id="KW-1185">Reference proteome</keyword>
<proteinExistence type="predicted"/>
<dbReference type="InterPro" id="IPR025944">
    <property type="entry name" value="Sigma_54_int_dom_CS"/>
</dbReference>
<dbReference type="InterPro" id="IPR025943">
    <property type="entry name" value="Sigma_54_int_dom_ATP-bd_2"/>
</dbReference>
<keyword evidence="5" id="KW-0238">DNA-binding</keyword>
<dbReference type="SMART" id="SM00091">
    <property type="entry name" value="PAS"/>
    <property type="match status" value="1"/>
</dbReference>
<dbReference type="Gene3D" id="3.40.50.300">
    <property type="entry name" value="P-loop containing nucleotide triphosphate hydrolases"/>
    <property type="match status" value="1"/>
</dbReference>
<dbReference type="InterPro" id="IPR030828">
    <property type="entry name" value="HTH_TyrR"/>
</dbReference>
<dbReference type="InterPro" id="IPR058031">
    <property type="entry name" value="AAA_lid_NorR"/>
</dbReference>
<gene>
    <name evidence="10" type="ORF">DSOUD_0412</name>
</gene>
<dbReference type="GO" id="GO:0005524">
    <property type="term" value="F:ATP binding"/>
    <property type="evidence" value="ECO:0007669"/>
    <property type="project" value="UniProtKB-KW"/>
</dbReference>
<dbReference type="Pfam" id="PF25601">
    <property type="entry name" value="AAA_lid_14"/>
    <property type="match status" value="1"/>
</dbReference>
<dbReference type="PROSITE" id="PS00675">
    <property type="entry name" value="SIGMA54_INTERACT_1"/>
    <property type="match status" value="1"/>
</dbReference>
<evidence type="ECO:0000256" key="6">
    <source>
        <dbReference type="ARBA" id="ARBA00023163"/>
    </source>
</evidence>
<keyword evidence="2" id="KW-0058">Aromatic hydrocarbons catabolism</keyword>
<dbReference type="Pfam" id="PF00158">
    <property type="entry name" value="Sigma54_activat"/>
    <property type="match status" value="1"/>
</dbReference>
<evidence type="ECO:0000259" key="9">
    <source>
        <dbReference type="PROSITE" id="PS50112"/>
    </source>
</evidence>
<keyword evidence="3" id="KW-0067">ATP-binding</keyword>
<feature type="domain" description="Sigma-54 factor interaction" evidence="8">
    <location>
        <begin position="134"/>
        <end position="363"/>
    </location>
</feature>
<dbReference type="PROSITE" id="PS00688">
    <property type="entry name" value="SIGMA54_INTERACT_3"/>
    <property type="match status" value="1"/>
</dbReference>
<evidence type="ECO:0000259" key="8">
    <source>
        <dbReference type="PROSITE" id="PS50045"/>
    </source>
</evidence>
<dbReference type="SMART" id="SM00382">
    <property type="entry name" value="AAA"/>
    <property type="match status" value="1"/>
</dbReference>
<dbReference type="InterPro" id="IPR027417">
    <property type="entry name" value="P-loop_NTPase"/>
</dbReference>